<proteinExistence type="predicted"/>
<gene>
    <name evidence="7" type="ORF">GCM10009788_10490</name>
</gene>
<dbReference type="PANTHER" id="PTHR32196:SF69">
    <property type="entry name" value="BRANCHED-CHAIN AMINO ACID TRANSPORT SYSTEM, PERMEASE PROTEIN"/>
    <property type="match status" value="1"/>
</dbReference>
<dbReference type="EMBL" id="BAAAOR010000007">
    <property type="protein sequence ID" value="GAA1508216.1"/>
    <property type="molecule type" value="Genomic_DNA"/>
</dbReference>
<feature type="transmembrane region" description="Helical" evidence="6">
    <location>
        <begin position="234"/>
        <end position="255"/>
    </location>
</feature>
<protein>
    <submittedName>
        <fullName evidence="7">ABC transporter permease</fullName>
    </submittedName>
</protein>
<feature type="transmembrane region" description="Helical" evidence="6">
    <location>
        <begin position="133"/>
        <end position="159"/>
    </location>
</feature>
<evidence type="ECO:0000256" key="1">
    <source>
        <dbReference type="ARBA" id="ARBA00004651"/>
    </source>
</evidence>
<dbReference type="CDD" id="cd06574">
    <property type="entry name" value="TM_PBP1_branched-chain-AA_like"/>
    <property type="match status" value="1"/>
</dbReference>
<evidence type="ECO:0000256" key="3">
    <source>
        <dbReference type="ARBA" id="ARBA00022692"/>
    </source>
</evidence>
<dbReference type="RefSeq" id="WP_141004910.1">
    <property type="nucleotide sequence ID" value="NZ_BAAAOR010000007.1"/>
</dbReference>
<keyword evidence="5 6" id="KW-0472">Membrane</keyword>
<dbReference type="InterPro" id="IPR001851">
    <property type="entry name" value="ABC_transp_permease"/>
</dbReference>
<comment type="caution">
    <text evidence="7">The sequence shown here is derived from an EMBL/GenBank/DDBJ whole genome shotgun (WGS) entry which is preliminary data.</text>
</comment>
<evidence type="ECO:0000313" key="7">
    <source>
        <dbReference type="EMBL" id="GAA1508216.1"/>
    </source>
</evidence>
<evidence type="ECO:0000256" key="4">
    <source>
        <dbReference type="ARBA" id="ARBA00022989"/>
    </source>
</evidence>
<reference evidence="7 8" key="1">
    <citation type="journal article" date="2019" name="Int. J. Syst. Evol. Microbiol.">
        <title>The Global Catalogue of Microorganisms (GCM) 10K type strain sequencing project: providing services to taxonomists for standard genome sequencing and annotation.</title>
        <authorList>
            <consortium name="The Broad Institute Genomics Platform"/>
            <consortium name="The Broad Institute Genome Sequencing Center for Infectious Disease"/>
            <person name="Wu L."/>
            <person name="Ma J."/>
        </authorList>
    </citation>
    <scope>NUCLEOTIDE SEQUENCE [LARGE SCALE GENOMIC DNA]</scope>
    <source>
        <strain evidence="7 8">JCM 14942</strain>
    </source>
</reference>
<comment type="subcellular location">
    <subcellularLocation>
        <location evidence="1">Cell membrane</location>
        <topology evidence="1">Multi-pass membrane protein</topology>
    </subcellularLocation>
</comment>
<name>A0ABN1ZZL9_9ACTN</name>
<keyword evidence="4 6" id="KW-1133">Transmembrane helix</keyword>
<feature type="transmembrane region" description="Helical" evidence="6">
    <location>
        <begin position="88"/>
        <end position="113"/>
    </location>
</feature>
<feature type="transmembrane region" description="Helical" evidence="6">
    <location>
        <begin position="12"/>
        <end position="30"/>
    </location>
</feature>
<keyword evidence="8" id="KW-1185">Reference proteome</keyword>
<evidence type="ECO:0000256" key="6">
    <source>
        <dbReference type="SAM" id="Phobius"/>
    </source>
</evidence>
<feature type="transmembrane region" description="Helical" evidence="6">
    <location>
        <begin position="180"/>
        <end position="198"/>
    </location>
</feature>
<organism evidence="7 8">
    <name type="scientific">Nocardioides humi</name>
    <dbReference type="NCBI Taxonomy" id="449461"/>
    <lineage>
        <taxon>Bacteria</taxon>
        <taxon>Bacillati</taxon>
        <taxon>Actinomycetota</taxon>
        <taxon>Actinomycetes</taxon>
        <taxon>Propionibacteriales</taxon>
        <taxon>Nocardioidaceae</taxon>
        <taxon>Nocardioides</taxon>
    </lineage>
</organism>
<sequence length="314" mass="32283">MTAAFTALEIGAQYIPLALGIYLSLIVLSLPDLTIEGSFGLGGATCAAVLQSGGSPWLAVAAAMAAGAAAGLTTGSLHVFLRMNTLLASILVTAACWSICLFVMGGANVALIGVETLFTKAQGLDLGLTEANILVGGLASLACVAFLLWLLSTSFGASVRATGLNIQTSRAIGIRTEMRQMAGLGVANALVGLSGALVVQQQGFMDVSIQVGTLVVGIAALVMGRTIIRSDRPVLALAAVVLGVLVYRFIVAWTLENGGSANSLRMVTSIAVIVVLVARSHGSSWARGISASARAQRRRIQTDYLEADRVSPIL</sequence>
<dbReference type="PANTHER" id="PTHR32196">
    <property type="entry name" value="ABC TRANSPORTER PERMEASE PROTEIN YPHD-RELATED-RELATED"/>
    <property type="match status" value="1"/>
</dbReference>
<accession>A0ABN1ZZL9</accession>
<evidence type="ECO:0000256" key="2">
    <source>
        <dbReference type="ARBA" id="ARBA00022475"/>
    </source>
</evidence>
<evidence type="ECO:0000256" key="5">
    <source>
        <dbReference type="ARBA" id="ARBA00023136"/>
    </source>
</evidence>
<feature type="transmembrane region" description="Helical" evidence="6">
    <location>
        <begin position="57"/>
        <end position="81"/>
    </location>
</feature>
<dbReference type="Proteomes" id="UP001500842">
    <property type="component" value="Unassembled WGS sequence"/>
</dbReference>
<feature type="transmembrane region" description="Helical" evidence="6">
    <location>
        <begin position="261"/>
        <end position="278"/>
    </location>
</feature>
<evidence type="ECO:0000313" key="8">
    <source>
        <dbReference type="Proteomes" id="UP001500842"/>
    </source>
</evidence>
<keyword evidence="2" id="KW-1003">Cell membrane</keyword>
<dbReference type="Pfam" id="PF02653">
    <property type="entry name" value="BPD_transp_2"/>
    <property type="match status" value="1"/>
</dbReference>
<keyword evidence="3 6" id="KW-0812">Transmembrane</keyword>
<feature type="transmembrane region" description="Helical" evidence="6">
    <location>
        <begin position="204"/>
        <end position="222"/>
    </location>
</feature>